<dbReference type="GO" id="GO:0006361">
    <property type="term" value="P:transcription initiation at RNA polymerase I promoter"/>
    <property type="evidence" value="ECO:0007669"/>
    <property type="project" value="TreeGrafter"/>
</dbReference>
<feature type="region of interest" description="Disordered" evidence="1">
    <location>
        <begin position="943"/>
        <end position="980"/>
    </location>
</feature>
<accession>A0A9P6MWS9</accession>
<dbReference type="Proteomes" id="UP000703661">
    <property type="component" value="Unassembled WGS sequence"/>
</dbReference>
<dbReference type="AlphaFoldDB" id="A0A9P6MWS9"/>
<feature type="compositionally biased region" description="Basic and acidic residues" evidence="1">
    <location>
        <begin position="960"/>
        <end position="980"/>
    </location>
</feature>
<keyword evidence="3" id="KW-1185">Reference proteome</keyword>
<dbReference type="SUPFAM" id="SSF46689">
    <property type="entry name" value="Homeodomain-like"/>
    <property type="match status" value="1"/>
</dbReference>
<feature type="compositionally biased region" description="Polar residues" evidence="1">
    <location>
        <begin position="1"/>
        <end position="29"/>
    </location>
</feature>
<dbReference type="GO" id="GO:0042790">
    <property type="term" value="P:nucleolar large rRNA transcription by RNA polymerase I"/>
    <property type="evidence" value="ECO:0007669"/>
    <property type="project" value="InterPro"/>
</dbReference>
<dbReference type="GO" id="GO:0000182">
    <property type="term" value="F:rDNA binding"/>
    <property type="evidence" value="ECO:0007669"/>
    <property type="project" value="TreeGrafter"/>
</dbReference>
<feature type="region of interest" description="Disordered" evidence="1">
    <location>
        <begin position="92"/>
        <end position="133"/>
    </location>
</feature>
<dbReference type="InterPro" id="IPR009057">
    <property type="entry name" value="Homeodomain-like_sf"/>
</dbReference>
<evidence type="ECO:0000256" key="1">
    <source>
        <dbReference type="SAM" id="MobiDB-lite"/>
    </source>
</evidence>
<protein>
    <submittedName>
        <fullName evidence="2">Uncharacterized protein</fullName>
    </submittedName>
</protein>
<dbReference type="GO" id="GO:0001181">
    <property type="term" value="F:RNA polymerase I general transcription initiation factor activity"/>
    <property type="evidence" value="ECO:0007669"/>
    <property type="project" value="TreeGrafter"/>
</dbReference>
<name>A0A9P6MWS9_9FUNG</name>
<evidence type="ECO:0000313" key="2">
    <source>
        <dbReference type="EMBL" id="KAG0015805.1"/>
    </source>
</evidence>
<feature type="compositionally biased region" description="Polar residues" evidence="1">
    <location>
        <begin position="244"/>
        <end position="254"/>
    </location>
</feature>
<dbReference type="GO" id="GO:0000500">
    <property type="term" value="C:RNA polymerase I upstream activating factor complex"/>
    <property type="evidence" value="ECO:0007669"/>
    <property type="project" value="InterPro"/>
</dbReference>
<evidence type="ECO:0000313" key="3">
    <source>
        <dbReference type="Proteomes" id="UP000703661"/>
    </source>
</evidence>
<reference evidence="2" key="1">
    <citation type="journal article" date="2020" name="Fungal Divers.">
        <title>Resolving the Mortierellaceae phylogeny through synthesis of multi-gene phylogenetics and phylogenomics.</title>
        <authorList>
            <person name="Vandepol N."/>
            <person name="Liber J."/>
            <person name="Desiro A."/>
            <person name="Na H."/>
            <person name="Kennedy M."/>
            <person name="Barry K."/>
            <person name="Grigoriev I.V."/>
            <person name="Miller A.N."/>
            <person name="O'Donnell K."/>
            <person name="Stajich J.E."/>
            <person name="Bonito G."/>
        </authorList>
    </citation>
    <scope>NUCLEOTIDE SEQUENCE</scope>
    <source>
        <strain evidence="2">NRRL 2769</strain>
    </source>
</reference>
<sequence length="980" mass="113048">MDGTQLQQGASRTGDGNDSDNNSECSSIGSDAFYSPLNSNHATREPSLESVYHSLGEGREDSSEEETDQENRYDRRVAMEGQEQTSEMWDTILHDDSDPDESNDISDFDQGSVQSDENTTHSRRRKRKAEFNTKTRGIGLSEFMQESSLTEQQMKYQMSELRHRMVVLSRHLGPEKAKDMTEDNYLAMDLESRVADHMGDILRGARHPEGSFQQLLFSQPVNSQSKLRRRRPKFLKEMERIESSRNPNNPFQDTSDSELDEVESELELEREYLDREKNRPNLKLNQDGDVCFYCGAITPYEMRRTTPYPTLYQCSHCRECQVPTGSVTPEMLKAHEIELRELEGNIHLNNNGWIPDIPKRCDGSPSSADQQDFTNRVKKLQKLLPDYEQWWERIVEDMPEDPTKWRIQGLSEPNQQAKYWSRGRSLVAGGMSWTVEEGDLFFQGLRRFGKHNVWAIKEHVKSRSLAEVVAMIQAMETELARRKYFGLEMIRLSEMPMAEEADETRIEAEERCAALLIDREMKQAWKQYRKATDETDPKTIKKAGLFNLKTLNDLSSRLYIKNEGAGMERDVAFELFDVLKEWLKPVIKELATLHSERQRVSYMLDKNTLPTDTPAISEMDVVRTLYAQQKSLDTGSFFNHLRKRVHFMVFDDRPNIMKQESLGLNHVDPMWVMDGFGKKYYLNEQVDLAQAEAPDSDQDMATDDGVSAEEEMEPTLEAPLPILQHDNLKLNVKHLKTFYSLQEPGRRTYDSYWSTKAREARQMSKECTGPDTPKPSSPNRRRFRASHPLTPTPMSYETWKEGVERLAANSHALPIKVSSDAGAFPKPDFKDPRVRSINKAKRTYEQQLYIDTKKHKYSPGLTLESRKAVRIRKYQDEMAEKAAMAPQVRLLETYAPGYGILPKNASFMYDPTRPLHMNGYGLGERDRGGLWLMDKSPHELVNASGYITVSDTDDEEEEERGWKRQMEADRQIENASRGEP</sequence>
<feature type="region of interest" description="Disordered" evidence="1">
    <location>
        <begin position="239"/>
        <end position="262"/>
    </location>
</feature>
<organism evidence="2 3">
    <name type="scientific">Entomortierella chlamydospora</name>
    <dbReference type="NCBI Taxonomy" id="101097"/>
    <lineage>
        <taxon>Eukaryota</taxon>
        <taxon>Fungi</taxon>
        <taxon>Fungi incertae sedis</taxon>
        <taxon>Mucoromycota</taxon>
        <taxon>Mortierellomycotina</taxon>
        <taxon>Mortierellomycetes</taxon>
        <taxon>Mortierellales</taxon>
        <taxon>Mortierellaceae</taxon>
        <taxon>Entomortierella</taxon>
    </lineage>
</organism>
<dbReference type="PANTHER" id="PTHR28079">
    <property type="entry name" value="RNA POLYMERASE I-SPECIFIC TRANSCRIPTION INITIATION FACTOR RRN5"/>
    <property type="match status" value="1"/>
</dbReference>
<comment type="caution">
    <text evidence="2">The sequence shown here is derived from an EMBL/GenBank/DDBJ whole genome shotgun (WGS) entry which is preliminary data.</text>
</comment>
<proteinExistence type="predicted"/>
<feature type="region of interest" description="Disordered" evidence="1">
    <location>
        <begin position="1"/>
        <end position="75"/>
    </location>
</feature>
<feature type="compositionally biased region" description="Acidic residues" evidence="1">
    <location>
        <begin position="97"/>
        <end position="107"/>
    </location>
</feature>
<dbReference type="InterPro" id="IPR039601">
    <property type="entry name" value="Rrn5"/>
</dbReference>
<feature type="region of interest" description="Disordered" evidence="1">
    <location>
        <begin position="760"/>
        <end position="795"/>
    </location>
</feature>
<dbReference type="EMBL" id="JAAAID010000593">
    <property type="protein sequence ID" value="KAG0015805.1"/>
    <property type="molecule type" value="Genomic_DNA"/>
</dbReference>
<dbReference type="PANTHER" id="PTHR28079:SF1">
    <property type="entry name" value="RNA POLYMERASE I-SPECIFIC TRANSCRIPTION INITIATION FACTOR RRN5"/>
    <property type="match status" value="1"/>
</dbReference>
<gene>
    <name evidence="2" type="ORF">BGZ80_009621</name>
</gene>